<keyword evidence="1" id="KW-0732">Signal</keyword>
<protein>
    <recommendedName>
        <fullName evidence="2">PDZ domain-containing protein</fullName>
    </recommendedName>
</protein>
<dbReference type="Gene3D" id="2.30.42.10">
    <property type="match status" value="1"/>
</dbReference>
<dbReference type="RefSeq" id="WP_284223100.1">
    <property type="nucleotide sequence ID" value="NZ_BSOY01000057.1"/>
</dbReference>
<dbReference type="InterPro" id="IPR041489">
    <property type="entry name" value="PDZ_6"/>
</dbReference>
<name>A0ABQ6BLV9_9CAUL</name>
<reference evidence="4" key="1">
    <citation type="journal article" date="2019" name="Int. J. Syst. Evol. Microbiol.">
        <title>The Global Catalogue of Microorganisms (GCM) 10K type strain sequencing project: providing services to taxonomists for standard genome sequencing and annotation.</title>
        <authorList>
            <consortium name="The Broad Institute Genomics Platform"/>
            <consortium name="The Broad Institute Genome Sequencing Center for Infectious Disease"/>
            <person name="Wu L."/>
            <person name="Ma J."/>
        </authorList>
    </citation>
    <scope>NUCLEOTIDE SEQUENCE [LARGE SCALE GENOMIC DNA]</scope>
    <source>
        <strain evidence="4">NBRC 110107</strain>
    </source>
</reference>
<sequence length="393" mass="41762">MRVFLTLFFVLSCAAFPAAAQTPQPEPEPEAYRADALSIEALVNAQYAYLDRFPGEAMPMSPLLRAEAEAVSDRRSLLRYAEHAVTALADHHAITGGSFADSWGLAPSYSDLWIEPEGDVWRITAVREGSPADDAGVRPGDALVAVGGAPTSQAVAAFWADLGLEPTADRAGYAARVLAAGRRDRPRDLTIRDAAGAERRLTLPNLYVAGPGERPPLTAREVDGVLTLRFNDSLGDRAAIAAFDAALAGARSGQPVVLDLTDTASGGNTVVARAIMGWFVDAPTPYQIHNLPAEERETGVPRQWVEQVLPRPGKRHHGPVAVRVGRWTGSMGEGLAVGLDALGAEVTGGPMAGLLGAIYDHRLPNSGMVIKLPTERLYAVDGTPREAFRPPAD</sequence>
<evidence type="ECO:0000313" key="3">
    <source>
        <dbReference type="EMBL" id="GLS02222.1"/>
    </source>
</evidence>
<dbReference type="SUPFAM" id="SSF52096">
    <property type="entry name" value="ClpP/crotonase"/>
    <property type="match status" value="1"/>
</dbReference>
<accession>A0ABQ6BLV9</accession>
<feature type="chain" id="PRO_5045355451" description="PDZ domain-containing protein" evidence="1">
    <location>
        <begin position="21"/>
        <end position="393"/>
    </location>
</feature>
<dbReference type="Proteomes" id="UP001156921">
    <property type="component" value="Unassembled WGS sequence"/>
</dbReference>
<dbReference type="EMBL" id="BSOY01000057">
    <property type="protein sequence ID" value="GLS02222.1"/>
    <property type="molecule type" value="Genomic_DNA"/>
</dbReference>
<dbReference type="Gene3D" id="3.90.226.10">
    <property type="entry name" value="2-enoyl-CoA Hydratase, Chain A, domain 1"/>
    <property type="match status" value="1"/>
</dbReference>
<feature type="domain" description="PDZ" evidence="2">
    <location>
        <begin position="122"/>
        <end position="152"/>
    </location>
</feature>
<dbReference type="InterPro" id="IPR036034">
    <property type="entry name" value="PDZ_sf"/>
</dbReference>
<dbReference type="Pfam" id="PF17820">
    <property type="entry name" value="PDZ_6"/>
    <property type="match status" value="1"/>
</dbReference>
<evidence type="ECO:0000259" key="2">
    <source>
        <dbReference type="Pfam" id="PF17820"/>
    </source>
</evidence>
<evidence type="ECO:0000313" key="4">
    <source>
        <dbReference type="Proteomes" id="UP001156921"/>
    </source>
</evidence>
<evidence type="ECO:0000256" key="1">
    <source>
        <dbReference type="SAM" id="SignalP"/>
    </source>
</evidence>
<organism evidence="3 4">
    <name type="scientific">Brevundimonas denitrificans</name>
    <dbReference type="NCBI Taxonomy" id="1443434"/>
    <lineage>
        <taxon>Bacteria</taxon>
        <taxon>Pseudomonadati</taxon>
        <taxon>Pseudomonadota</taxon>
        <taxon>Alphaproteobacteria</taxon>
        <taxon>Caulobacterales</taxon>
        <taxon>Caulobacteraceae</taxon>
        <taxon>Brevundimonas</taxon>
    </lineage>
</organism>
<dbReference type="InterPro" id="IPR029045">
    <property type="entry name" value="ClpP/crotonase-like_dom_sf"/>
</dbReference>
<comment type="caution">
    <text evidence="3">The sequence shown here is derived from an EMBL/GenBank/DDBJ whole genome shotgun (WGS) entry which is preliminary data.</text>
</comment>
<proteinExistence type="predicted"/>
<dbReference type="SUPFAM" id="SSF50156">
    <property type="entry name" value="PDZ domain-like"/>
    <property type="match status" value="1"/>
</dbReference>
<gene>
    <name evidence="3" type="ORF">GCM10007859_22440</name>
</gene>
<feature type="signal peptide" evidence="1">
    <location>
        <begin position="1"/>
        <end position="20"/>
    </location>
</feature>
<keyword evidence="4" id="KW-1185">Reference proteome</keyword>